<dbReference type="GO" id="GO:0000976">
    <property type="term" value="F:transcription cis-regulatory region binding"/>
    <property type="evidence" value="ECO:0007669"/>
    <property type="project" value="TreeGrafter"/>
</dbReference>
<dbReference type="PANTHER" id="PTHR30146">
    <property type="entry name" value="LACI-RELATED TRANSCRIPTIONAL REPRESSOR"/>
    <property type="match status" value="1"/>
</dbReference>
<dbReference type="Pfam" id="PF13377">
    <property type="entry name" value="Peripla_BP_3"/>
    <property type="match status" value="1"/>
</dbReference>
<comment type="caution">
    <text evidence="1">The sequence shown here is derived from an EMBL/GenBank/DDBJ whole genome shotgun (WGS) entry which is preliminary data.</text>
</comment>
<reference evidence="1 2" key="1">
    <citation type="submission" date="2018-08" db="EMBL/GenBank/DDBJ databases">
        <title>A genome reference for cultivated species of the human gut microbiota.</title>
        <authorList>
            <person name="Zou Y."/>
            <person name="Xue W."/>
            <person name="Luo G."/>
        </authorList>
    </citation>
    <scope>NUCLEOTIDE SEQUENCE [LARGE SCALE GENOMIC DNA]</scope>
    <source>
        <strain evidence="1 2">AF14-18</strain>
    </source>
</reference>
<dbReference type="PROSITE" id="PS50932">
    <property type="entry name" value="HTH_LACI_2"/>
    <property type="match status" value="1"/>
</dbReference>
<dbReference type="InterPro" id="IPR000843">
    <property type="entry name" value="HTH_LacI"/>
</dbReference>
<dbReference type="EMBL" id="QRZM01000003">
    <property type="protein sequence ID" value="RGV76660.1"/>
    <property type="molecule type" value="Genomic_DNA"/>
</dbReference>
<evidence type="ECO:0000313" key="2">
    <source>
        <dbReference type="Proteomes" id="UP000284543"/>
    </source>
</evidence>
<name>A0A412Z9D9_9FIRM</name>
<dbReference type="GeneID" id="23113923"/>
<dbReference type="CDD" id="cd01392">
    <property type="entry name" value="HTH_LacI"/>
    <property type="match status" value="1"/>
</dbReference>
<dbReference type="PROSITE" id="PS00356">
    <property type="entry name" value="HTH_LACI_1"/>
    <property type="match status" value="1"/>
</dbReference>
<dbReference type="Pfam" id="PF00356">
    <property type="entry name" value="LacI"/>
    <property type="match status" value="1"/>
</dbReference>
<dbReference type="InterPro" id="IPR028082">
    <property type="entry name" value="Peripla_BP_I"/>
</dbReference>
<sequence>MEKRATIKDVARLAGVSISTASLAINGKEGVTDKTRKMVLDAVEELSYQPNNAARNLRTSGTKVIGLLIPDVRNCFYSEITEYIRREVESYGFFLILGITGNSSNNEKKYISEFISRKVDGVIWVPQLTYVNDIEHMKKLDEYGIPYLFLAAYYEQSSAPFVMCNLKKGSYLMTQYLIERDIHNIVMLIGDRRVDETYISGYKMALEEAGLVYSESNVYESTYHFDDVQKLAMEILKERPEAIMTNSDFTACAVLQAARIKGLSIPRDLSVCGYDDVIYATINQIPLTTVSQPIERMCKLAVNNLMNLLQYGIVPDSVILEPSLIIRDTVKR</sequence>
<dbReference type="CDD" id="cd06267">
    <property type="entry name" value="PBP1_LacI_sugar_binding-like"/>
    <property type="match status" value="1"/>
</dbReference>
<dbReference type="Proteomes" id="UP000284543">
    <property type="component" value="Unassembled WGS sequence"/>
</dbReference>
<protein>
    <submittedName>
        <fullName evidence="1">LacI family transcriptional regulator</fullName>
    </submittedName>
</protein>
<dbReference type="Gene3D" id="3.40.50.2300">
    <property type="match status" value="2"/>
</dbReference>
<dbReference type="Gene3D" id="1.10.260.40">
    <property type="entry name" value="lambda repressor-like DNA-binding domains"/>
    <property type="match status" value="1"/>
</dbReference>
<dbReference type="InterPro" id="IPR010982">
    <property type="entry name" value="Lambda_DNA-bd_dom_sf"/>
</dbReference>
<evidence type="ECO:0000313" key="1">
    <source>
        <dbReference type="EMBL" id="RGV76660.1"/>
    </source>
</evidence>
<dbReference type="PANTHER" id="PTHR30146:SF154">
    <property type="entry name" value="TRANSCRIPTION REGULATOR, MEMBER OF GALR FAMILY"/>
    <property type="match status" value="1"/>
</dbReference>
<gene>
    <name evidence="1" type="ORF">DWW02_08815</name>
</gene>
<dbReference type="SMART" id="SM00354">
    <property type="entry name" value="HTH_LACI"/>
    <property type="match status" value="1"/>
</dbReference>
<organism evidence="1 2">
    <name type="scientific">Enterocloster bolteae</name>
    <dbReference type="NCBI Taxonomy" id="208479"/>
    <lineage>
        <taxon>Bacteria</taxon>
        <taxon>Bacillati</taxon>
        <taxon>Bacillota</taxon>
        <taxon>Clostridia</taxon>
        <taxon>Lachnospirales</taxon>
        <taxon>Lachnospiraceae</taxon>
        <taxon>Enterocloster</taxon>
    </lineage>
</organism>
<dbReference type="GO" id="GO:0003700">
    <property type="term" value="F:DNA-binding transcription factor activity"/>
    <property type="evidence" value="ECO:0007669"/>
    <property type="project" value="TreeGrafter"/>
</dbReference>
<accession>A0A412Z9D9</accession>
<proteinExistence type="predicted"/>
<dbReference type="InterPro" id="IPR046335">
    <property type="entry name" value="LacI/GalR-like_sensor"/>
</dbReference>
<dbReference type="SUPFAM" id="SSF53822">
    <property type="entry name" value="Periplasmic binding protein-like I"/>
    <property type="match status" value="1"/>
</dbReference>
<dbReference type="AlphaFoldDB" id="A0A412Z9D9"/>
<dbReference type="KEGG" id="cbol:CGC65_22700"/>
<dbReference type="SUPFAM" id="SSF47413">
    <property type="entry name" value="lambda repressor-like DNA-binding domains"/>
    <property type="match status" value="1"/>
</dbReference>
<dbReference type="RefSeq" id="WP_002568615.1">
    <property type="nucleotide sequence ID" value="NZ_BAABZS010000001.1"/>
</dbReference>